<evidence type="ECO:0000256" key="1">
    <source>
        <dbReference type="ARBA" id="ARBA00022484"/>
    </source>
</evidence>
<evidence type="ECO:0000256" key="3">
    <source>
        <dbReference type="ARBA" id="ARBA00022695"/>
    </source>
</evidence>
<dbReference type="InterPro" id="IPR008686">
    <property type="entry name" value="RNA_pol_mitovir"/>
</dbReference>
<feature type="transmembrane region" description="Helical" evidence="4">
    <location>
        <begin position="52"/>
        <end position="76"/>
    </location>
</feature>
<dbReference type="InterPro" id="IPR043502">
    <property type="entry name" value="DNA/RNA_pol_sf"/>
</dbReference>
<dbReference type="GO" id="GO:0003968">
    <property type="term" value="F:RNA-directed RNA polymerase activity"/>
    <property type="evidence" value="ECO:0007669"/>
    <property type="project" value="UniProtKB-KW"/>
</dbReference>
<dbReference type="PANTHER" id="PTHR34456:SF13">
    <property type="entry name" value="REVERSE TRANSCRIPTASE DOMAIN-CONTAINING PROTEIN"/>
    <property type="match status" value="1"/>
</dbReference>
<protein>
    <submittedName>
        <fullName evidence="5">RNA-dependent RNA polymerase</fullName>
    </submittedName>
</protein>
<keyword evidence="3" id="KW-0548">Nucleotidyltransferase</keyword>
<name>Q6EH18_9VIRU</name>
<evidence type="ECO:0000313" key="5">
    <source>
        <dbReference type="EMBL" id="AAR01973.1"/>
    </source>
</evidence>
<keyword evidence="1 5" id="KW-0696">RNA-directed RNA polymerase</keyword>
<proteinExistence type="predicted"/>
<dbReference type="EMBL" id="AY328479">
    <property type="protein sequence ID" value="AAR01973.1"/>
    <property type="molecule type" value="Genomic_RNA"/>
</dbReference>
<keyword evidence="4" id="KW-0472">Membrane</keyword>
<reference evidence="5" key="1">
    <citation type="submission" date="2003-06" db="EMBL/GenBank/DDBJ databases">
        <title>Molecular characterization of mitoviruses co-infecting South African isolates of the Eucalyptus canker pathogen Cryphonectria cubensis.</title>
        <authorList>
            <person name="van Heerden S.W."/>
            <person name="Preisig O."/>
            <person name="Wingfield B.D."/>
            <person name="Wingfield M.J."/>
        </authorList>
    </citation>
    <scope>NUCLEOTIDE SEQUENCE</scope>
</reference>
<keyword evidence="2" id="KW-0808">Transferase</keyword>
<evidence type="ECO:0000256" key="4">
    <source>
        <dbReference type="SAM" id="Phobius"/>
    </source>
</evidence>
<dbReference type="Pfam" id="PF05919">
    <property type="entry name" value="Mitovir_RNA_pol"/>
    <property type="match status" value="1"/>
</dbReference>
<keyword evidence="4" id="KW-1133">Transmembrane helix</keyword>
<keyword evidence="4" id="KW-0812">Transmembrane</keyword>
<dbReference type="PANTHER" id="PTHR34456">
    <property type="entry name" value="MITOVIRUS RNA-DEPENDENT RNA POLYMERASE"/>
    <property type="match status" value="1"/>
</dbReference>
<accession>Q6EH18</accession>
<organism evidence="5">
    <name type="scientific">Cryphonectria cubensis mitovirus 2a</name>
    <dbReference type="NCBI Taxonomy" id="249055"/>
    <lineage>
        <taxon>Viruses</taxon>
        <taxon>Riboviria</taxon>
        <taxon>Orthornavirae</taxon>
        <taxon>Lenarviricota</taxon>
        <taxon>Howeltoviricetes</taxon>
        <taxon>Cryppavirales</taxon>
        <taxon>Mitoviridae</taxon>
        <taxon>Mitovirus</taxon>
        <taxon>Cryphonectria mitovirus 2</taxon>
    </lineage>
</organism>
<dbReference type="SUPFAM" id="SSF56672">
    <property type="entry name" value="DNA/RNA polymerases"/>
    <property type="match status" value="1"/>
</dbReference>
<sequence length="556" mass="63769">MKLRLKGSLKAGPNGKISLLTSLLDALAFWSDPLRVIHFIWFNIRCYGYFWGLIWSMWLIFIMIISLPYYLIALCLGARAPVMGQLATVYDQAGKARIVASTNSWIQCSLFGLHNKIFSILRSIPQDGTFDQNKPFDLLLESLQPGYMLYGFDLSAATDRLPIAFQKDILNHLGYPGGPWRRLLGIKYNSPCGFISYAVGQPMGAYSSFAMLALTHHVLVQVAAQKAGFSDRFTDYCILGDDIVIANSLVAEAYKSLIFDLGLEISESKSVISGTFTEFAKKLRGPLMDISPIGAGLILYSLRNKYYICVLVFEILERGLCMWYDVYPQLLSLLPKIYRRYFKLCDWFIALHLRRREHLGDQDHEILNPRIAYFNVFLNKEKIISLLEIMWNSTVRDWFRLWNSIKYTLNKGLFISQARVGLPDWSELIFFPLLPSTYIMIMSYATSLNDISKAFGNWWLLNSLEKDQINIFDVIAMMERESILDLDINDKKKVKLSLDNLYKLNSIINRTGAGLEIFIDRWRKTSFRLMTYKSLTASSLSDIPFSILSFDENGKL</sequence>
<evidence type="ECO:0000256" key="2">
    <source>
        <dbReference type="ARBA" id="ARBA00022679"/>
    </source>
</evidence>